<dbReference type="EMBL" id="JAWRVI010000018">
    <property type="protein sequence ID" value="KAK4089675.1"/>
    <property type="molecule type" value="Genomic_DNA"/>
</dbReference>
<reference evidence="2 3" key="1">
    <citation type="journal article" date="2024" name="Microbiol. Resour. Announc.">
        <title>Genome annotations for the ascomycete fungi Trichoderma harzianum, Trichoderma aggressivum, and Purpureocillium lilacinum.</title>
        <authorList>
            <person name="Beijen E.P.W."/>
            <person name="Ohm R.A."/>
        </authorList>
    </citation>
    <scope>NUCLEOTIDE SEQUENCE [LARGE SCALE GENOMIC DNA]</scope>
    <source>
        <strain evidence="2 3">CBS 150709</strain>
    </source>
</reference>
<accession>A0ABR0C0C8</accession>
<name>A0ABR0C0C8_PURLI</name>
<gene>
    <name evidence="2" type="ORF">Purlil1_5778</name>
</gene>
<feature type="compositionally biased region" description="Low complexity" evidence="1">
    <location>
        <begin position="244"/>
        <end position="261"/>
    </location>
</feature>
<comment type="caution">
    <text evidence="2">The sequence shown here is derived from an EMBL/GenBank/DDBJ whole genome shotgun (WGS) entry which is preliminary data.</text>
</comment>
<dbReference type="Proteomes" id="UP001287286">
    <property type="component" value="Unassembled WGS sequence"/>
</dbReference>
<feature type="region of interest" description="Disordered" evidence="1">
    <location>
        <begin position="232"/>
        <end position="277"/>
    </location>
</feature>
<protein>
    <submittedName>
        <fullName evidence="2">Uncharacterized protein</fullName>
    </submittedName>
</protein>
<feature type="region of interest" description="Disordered" evidence="1">
    <location>
        <begin position="190"/>
        <end position="211"/>
    </location>
</feature>
<evidence type="ECO:0000313" key="2">
    <source>
        <dbReference type="EMBL" id="KAK4089675.1"/>
    </source>
</evidence>
<evidence type="ECO:0000256" key="1">
    <source>
        <dbReference type="SAM" id="MobiDB-lite"/>
    </source>
</evidence>
<proteinExistence type="predicted"/>
<evidence type="ECO:0000313" key="3">
    <source>
        <dbReference type="Proteomes" id="UP001287286"/>
    </source>
</evidence>
<keyword evidence="3" id="KW-1185">Reference proteome</keyword>
<feature type="region of interest" description="Disordered" evidence="1">
    <location>
        <begin position="480"/>
        <end position="532"/>
    </location>
</feature>
<sequence>MHAHVRDMASYLEQMNAGQKSNFQIGDAGSLPLLGAAIGARTAKRREAEPTQDVVTSPDQQEIWLSSAHYETWWPGPGERERDTVWRRWIPSLDDTLTTTERMQVLELCKKEAGRIGTKSGTRCGIWPSAAAFNRRYYCDDPSLSRGRQPALMLMSATGGCTEAGPGPPAAGESPGPVHRAVAFFVPAAPKGAPEVGKKEKKRKRARRVGDGQTHALARLLWLFGAVWRAGEKHGRGDPVTQQPARRPAGGRSRRSPVVSSDGREGQDTGRRNAGKRAIRHGKWLNAVVTFTLRAQCDEITTLPSTVRDAPSDKVANLSLDTDADADAWDRGPPAQAFLVRGSWTSFRRTVISCCCCCIGRSKPVCWLRAGGVYASLHACELSSRGCAETERERQREAHNAAAVRHVSRAASQRATGQRWQQQQRQVSFSLQPRTDASPHLLHSLSLFAFLVAPRRRGFSHEMRGRYIPHTVPGSVGAAAAAAAAASPEQDGMDDGRGSTASCPSQPQRQASSRAARPQSNTVVNWHGRVAR</sequence>
<organism evidence="2 3">
    <name type="scientific">Purpureocillium lilacinum</name>
    <name type="common">Paecilomyces lilacinus</name>
    <dbReference type="NCBI Taxonomy" id="33203"/>
    <lineage>
        <taxon>Eukaryota</taxon>
        <taxon>Fungi</taxon>
        <taxon>Dikarya</taxon>
        <taxon>Ascomycota</taxon>
        <taxon>Pezizomycotina</taxon>
        <taxon>Sordariomycetes</taxon>
        <taxon>Hypocreomycetidae</taxon>
        <taxon>Hypocreales</taxon>
        <taxon>Ophiocordycipitaceae</taxon>
        <taxon>Purpureocillium</taxon>
    </lineage>
</organism>
<feature type="compositionally biased region" description="Basic and acidic residues" evidence="1">
    <location>
        <begin position="262"/>
        <end position="271"/>
    </location>
</feature>
<feature type="compositionally biased region" description="Polar residues" evidence="1">
    <location>
        <begin position="499"/>
        <end position="524"/>
    </location>
</feature>